<dbReference type="SUPFAM" id="SSF52540">
    <property type="entry name" value="P-loop containing nucleoside triphosphate hydrolases"/>
    <property type="match status" value="1"/>
</dbReference>
<evidence type="ECO:0000256" key="5">
    <source>
        <dbReference type="SAM" id="MobiDB-lite"/>
    </source>
</evidence>
<dbReference type="InterPro" id="IPR002789">
    <property type="entry name" value="HerA_central"/>
</dbReference>
<comment type="similarity">
    <text evidence="1">Belongs to the HerA family.</text>
</comment>
<dbReference type="RefSeq" id="WP_089668722.1">
    <property type="nucleotide sequence ID" value="NZ_FOJA01000001.1"/>
</dbReference>
<comment type="catalytic activity">
    <reaction evidence="3">
        <text>ATP + H2O = ADP + phosphate + H(+)</text>
        <dbReference type="Rhea" id="RHEA:13065"/>
        <dbReference type="ChEBI" id="CHEBI:15377"/>
        <dbReference type="ChEBI" id="CHEBI:15378"/>
        <dbReference type="ChEBI" id="CHEBI:30616"/>
        <dbReference type="ChEBI" id="CHEBI:43474"/>
        <dbReference type="ChEBI" id="CHEBI:456216"/>
        <dbReference type="EC" id="5.6.2.3"/>
    </reaction>
</comment>
<protein>
    <recommendedName>
        <fullName evidence="6">Helicase HerA central domain-containing protein</fullName>
    </recommendedName>
</protein>
<feature type="region of interest" description="Disordered" evidence="5">
    <location>
        <begin position="317"/>
        <end position="339"/>
    </location>
</feature>
<gene>
    <name evidence="7" type="ORF">SAMN04487945_1513</name>
</gene>
<evidence type="ECO:0000256" key="2">
    <source>
        <dbReference type="ARBA" id="ARBA00034617"/>
    </source>
</evidence>
<dbReference type="STRING" id="355548.SAMN04487945_1513"/>
<comment type="catalytic activity">
    <reaction evidence="4">
        <text>ATP + H2O = ADP + phosphate + H(+)</text>
        <dbReference type="Rhea" id="RHEA:13065"/>
        <dbReference type="ChEBI" id="CHEBI:15377"/>
        <dbReference type="ChEBI" id="CHEBI:15378"/>
        <dbReference type="ChEBI" id="CHEBI:30616"/>
        <dbReference type="ChEBI" id="CHEBI:43474"/>
        <dbReference type="ChEBI" id="CHEBI:456216"/>
        <dbReference type="EC" id="5.6.2.4"/>
    </reaction>
</comment>
<dbReference type="GO" id="GO:0043139">
    <property type="term" value="F:5'-3' DNA helicase activity"/>
    <property type="evidence" value="ECO:0007669"/>
    <property type="project" value="UniProtKB-EC"/>
</dbReference>
<dbReference type="OrthoDB" id="107033at2157"/>
<reference evidence="7 8" key="1">
    <citation type="submission" date="2016-10" db="EMBL/GenBank/DDBJ databases">
        <authorList>
            <person name="de Groot N.N."/>
        </authorList>
    </citation>
    <scope>NUCLEOTIDE SEQUENCE [LARGE SCALE GENOMIC DNA]</scope>
    <source>
        <strain evidence="7 8">CGMCC 1.5337</strain>
    </source>
</reference>
<comment type="catalytic activity">
    <reaction evidence="2">
        <text>Couples ATP hydrolysis with the unwinding of duplex DNA by translocating in the 3'-5' direction.</text>
        <dbReference type="EC" id="5.6.2.4"/>
    </reaction>
</comment>
<evidence type="ECO:0000256" key="3">
    <source>
        <dbReference type="ARBA" id="ARBA00048954"/>
    </source>
</evidence>
<evidence type="ECO:0000256" key="4">
    <source>
        <dbReference type="ARBA" id="ARBA00048988"/>
    </source>
</evidence>
<evidence type="ECO:0000259" key="6">
    <source>
        <dbReference type="Pfam" id="PF01935"/>
    </source>
</evidence>
<dbReference type="EMBL" id="FOJA01000001">
    <property type="protein sequence ID" value="SEW11008.1"/>
    <property type="molecule type" value="Genomic_DNA"/>
</dbReference>
<sequence>MDVLGGDGAVCGRLGRYLARDGSTGARVALDFDRPHAGVVVGKRGSGKSHTLGVLAEGLAGAPGVAPVVVDPMGAFTGLRAAGLDVVVPRVRASALDPRAWCVLLDLDPASPAGTLVWRAAAAESTLDGMRSWVADCEAAPAARRGAGNHLALAASWGCFRPDAPSARALLDGGAVLDATGYRGRALQAVVAAVASGLYEVAVSDRATQLPWLLVDEAHACATGAARDAVDTLYTRGRAPGASVVLATQRPSALPETAVSQSDLVVAHRLTSERDVSALASVQPTYLAGSLADRIPRGTGDALVVDDATESVCTVRVRERETEHGGDSSTATSAASSSG</sequence>
<dbReference type="Pfam" id="PF01935">
    <property type="entry name" value="DUF87"/>
    <property type="match status" value="1"/>
</dbReference>
<dbReference type="GO" id="GO:0043138">
    <property type="term" value="F:3'-5' DNA helicase activity"/>
    <property type="evidence" value="ECO:0007669"/>
    <property type="project" value="UniProtKB-EC"/>
</dbReference>
<feature type="compositionally biased region" description="Basic and acidic residues" evidence="5">
    <location>
        <begin position="317"/>
        <end position="326"/>
    </location>
</feature>
<name>A0A1I0P9N4_9EURY</name>
<dbReference type="Gene3D" id="3.40.50.300">
    <property type="entry name" value="P-loop containing nucleotide triphosphate hydrolases"/>
    <property type="match status" value="2"/>
</dbReference>
<evidence type="ECO:0000313" key="7">
    <source>
        <dbReference type="EMBL" id="SEW11008.1"/>
    </source>
</evidence>
<evidence type="ECO:0000256" key="1">
    <source>
        <dbReference type="ARBA" id="ARBA00007816"/>
    </source>
</evidence>
<keyword evidence="8" id="KW-1185">Reference proteome</keyword>
<feature type="domain" description="Helicase HerA central" evidence="6">
    <location>
        <begin position="25"/>
        <end position="112"/>
    </location>
</feature>
<dbReference type="PANTHER" id="PTHR42957">
    <property type="entry name" value="HELICASE MJ1565-RELATED"/>
    <property type="match status" value="1"/>
</dbReference>
<dbReference type="InterPro" id="IPR008571">
    <property type="entry name" value="HerA-like"/>
</dbReference>
<feature type="compositionally biased region" description="Low complexity" evidence="5">
    <location>
        <begin position="328"/>
        <end position="339"/>
    </location>
</feature>
<dbReference type="AlphaFoldDB" id="A0A1I0P9N4"/>
<dbReference type="Proteomes" id="UP000198518">
    <property type="component" value="Unassembled WGS sequence"/>
</dbReference>
<accession>A0A1I0P9N4</accession>
<evidence type="ECO:0000313" key="8">
    <source>
        <dbReference type="Proteomes" id="UP000198518"/>
    </source>
</evidence>
<dbReference type="InterPro" id="IPR027417">
    <property type="entry name" value="P-loop_NTPase"/>
</dbReference>
<dbReference type="PANTHER" id="PTHR42957:SF1">
    <property type="entry name" value="HELICASE MJ1565-RELATED"/>
    <property type="match status" value="1"/>
</dbReference>
<organism evidence="7 8">
    <name type="scientific">Halobacterium jilantaiense</name>
    <dbReference type="NCBI Taxonomy" id="355548"/>
    <lineage>
        <taxon>Archaea</taxon>
        <taxon>Methanobacteriati</taxon>
        <taxon>Methanobacteriota</taxon>
        <taxon>Stenosarchaea group</taxon>
        <taxon>Halobacteria</taxon>
        <taxon>Halobacteriales</taxon>
        <taxon>Halobacteriaceae</taxon>
        <taxon>Halobacterium</taxon>
    </lineage>
</organism>
<proteinExistence type="inferred from homology"/>